<proteinExistence type="predicted"/>
<reference evidence="10 11" key="1">
    <citation type="journal article" date="2019" name="Int. J. Syst. Evol. Microbiol.">
        <title>The Global Catalogue of Microorganisms (GCM) 10K type strain sequencing project: providing services to taxonomists for standard genome sequencing and annotation.</title>
        <authorList>
            <consortium name="The Broad Institute Genomics Platform"/>
            <consortium name="The Broad Institute Genome Sequencing Center for Infectious Disease"/>
            <person name="Wu L."/>
            <person name="Ma J."/>
        </authorList>
    </citation>
    <scope>NUCLEOTIDE SEQUENCE [LARGE SCALE GENOMIC DNA]</scope>
    <source>
        <strain evidence="10 11">JCM 16022</strain>
    </source>
</reference>
<evidence type="ECO:0000313" key="10">
    <source>
        <dbReference type="EMBL" id="GAA2155723.1"/>
    </source>
</evidence>
<dbReference type="PANTHER" id="PTHR32119">
    <property type="entry name" value="OROTIDINE 5'-PHOSPHATE DECARBOXYLASE"/>
    <property type="match status" value="1"/>
</dbReference>
<dbReference type="SMART" id="SM00934">
    <property type="entry name" value="OMPdecase"/>
    <property type="match status" value="1"/>
</dbReference>
<evidence type="ECO:0000256" key="6">
    <source>
        <dbReference type="ARBA" id="ARBA00022975"/>
    </source>
</evidence>
<dbReference type="Pfam" id="PF00215">
    <property type="entry name" value="OMPdecase"/>
    <property type="match status" value="1"/>
</dbReference>
<sequence length="233" mass="23649">MTSGGQIVVALDFDRSEPALDVVRQLGDLVGTYKVGLELLTAAGPAVVSALVEAGKKVFLDLKLNEIPHSVASAIRVCGDLGVSMVTVHAGAGSAVLRAAVDAARATPQLKVLALTVITSLDDVGLVEVGVPDGVHAQVERLAGLATDAGCHGLVTSPREVRAMRALAPPHSLIVVPGATVPGDVQTRDHVRTGTVGGAIADGASHVIVGRGVTRAEHPYAAVEAALHAMSRA</sequence>
<evidence type="ECO:0000256" key="3">
    <source>
        <dbReference type="ARBA" id="ARBA00012321"/>
    </source>
</evidence>
<dbReference type="InterPro" id="IPR014732">
    <property type="entry name" value="OMPdecase"/>
</dbReference>
<gene>
    <name evidence="10" type="primary">pyrF_2</name>
    <name evidence="10" type="ORF">GCM10009844_43210</name>
</gene>
<dbReference type="InterPro" id="IPR001754">
    <property type="entry name" value="OMPdeCOase_dom"/>
</dbReference>
<dbReference type="RefSeq" id="WP_344157669.1">
    <property type="nucleotide sequence ID" value="NZ_BAAAQR010000018.1"/>
</dbReference>
<name>A0ABN3A7M6_9ACTN</name>
<keyword evidence="7" id="KW-0456">Lyase</keyword>
<dbReference type="CDD" id="cd04725">
    <property type="entry name" value="OMP_decarboxylase_like"/>
    <property type="match status" value="1"/>
</dbReference>
<evidence type="ECO:0000313" key="11">
    <source>
        <dbReference type="Proteomes" id="UP001501771"/>
    </source>
</evidence>
<dbReference type="SUPFAM" id="SSF51366">
    <property type="entry name" value="Ribulose-phoshate binding barrel"/>
    <property type="match status" value="1"/>
</dbReference>
<dbReference type="Gene3D" id="3.20.20.70">
    <property type="entry name" value="Aldolase class I"/>
    <property type="match status" value="1"/>
</dbReference>
<dbReference type="NCBIfam" id="NF001273">
    <property type="entry name" value="PRK00230.1"/>
    <property type="match status" value="1"/>
</dbReference>
<dbReference type="InterPro" id="IPR011060">
    <property type="entry name" value="RibuloseP-bd_barrel"/>
</dbReference>
<evidence type="ECO:0000256" key="7">
    <source>
        <dbReference type="ARBA" id="ARBA00023239"/>
    </source>
</evidence>
<comment type="function">
    <text evidence="1">Catalyzes the decarboxylation of orotidine 5'-monophosphate (OMP) to uridine 5'-monophosphate (UMP).</text>
</comment>
<evidence type="ECO:0000259" key="9">
    <source>
        <dbReference type="SMART" id="SM00934"/>
    </source>
</evidence>
<accession>A0ABN3A7M6</accession>
<comment type="pathway">
    <text evidence="2">Pyrimidine metabolism; UMP biosynthesis via de novo pathway; UMP from orotate: step 2/2.</text>
</comment>
<organism evidence="10 11">
    <name type="scientific">Nocardioides koreensis</name>
    <dbReference type="NCBI Taxonomy" id="433651"/>
    <lineage>
        <taxon>Bacteria</taxon>
        <taxon>Bacillati</taxon>
        <taxon>Actinomycetota</taxon>
        <taxon>Actinomycetes</taxon>
        <taxon>Propionibacteriales</taxon>
        <taxon>Nocardioidaceae</taxon>
        <taxon>Nocardioides</taxon>
    </lineage>
</organism>
<dbReference type="PANTHER" id="PTHR32119:SF2">
    <property type="entry name" value="OROTIDINE 5'-PHOSPHATE DECARBOXYLASE"/>
    <property type="match status" value="1"/>
</dbReference>
<evidence type="ECO:0000256" key="2">
    <source>
        <dbReference type="ARBA" id="ARBA00004861"/>
    </source>
</evidence>
<evidence type="ECO:0000256" key="8">
    <source>
        <dbReference type="ARBA" id="ARBA00033428"/>
    </source>
</evidence>
<keyword evidence="5" id="KW-0210">Decarboxylase</keyword>
<evidence type="ECO:0000256" key="5">
    <source>
        <dbReference type="ARBA" id="ARBA00022793"/>
    </source>
</evidence>
<dbReference type="Proteomes" id="UP001501771">
    <property type="component" value="Unassembled WGS sequence"/>
</dbReference>
<keyword evidence="11" id="KW-1185">Reference proteome</keyword>
<dbReference type="NCBIfam" id="TIGR01740">
    <property type="entry name" value="pyrF"/>
    <property type="match status" value="1"/>
</dbReference>
<comment type="caution">
    <text evidence="10">The sequence shown here is derived from an EMBL/GenBank/DDBJ whole genome shotgun (WGS) entry which is preliminary data.</text>
</comment>
<evidence type="ECO:0000256" key="4">
    <source>
        <dbReference type="ARBA" id="ARBA00021923"/>
    </source>
</evidence>
<protein>
    <recommendedName>
        <fullName evidence="4">Orotidine 5'-phosphate decarboxylase</fullName>
        <ecNumber evidence="3">4.1.1.23</ecNumber>
    </recommendedName>
    <alternativeName>
        <fullName evidence="8">OMP decarboxylase</fullName>
    </alternativeName>
</protein>
<dbReference type="EC" id="4.1.1.23" evidence="3"/>
<dbReference type="EMBL" id="BAAAQR010000018">
    <property type="protein sequence ID" value="GAA2155723.1"/>
    <property type="molecule type" value="Genomic_DNA"/>
</dbReference>
<evidence type="ECO:0000256" key="1">
    <source>
        <dbReference type="ARBA" id="ARBA00002356"/>
    </source>
</evidence>
<feature type="domain" description="Orotidine 5'-phosphate decarboxylase" evidence="9">
    <location>
        <begin position="6"/>
        <end position="226"/>
    </location>
</feature>
<dbReference type="InterPro" id="IPR013785">
    <property type="entry name" value="Aldolase_TIM"/>
</dbReference>
<keyword evidence="6" id="KW-0665">Pyrimidine biosynthesis</keyword>